<evidence type="ECO:0000259" key="1">
    <source>
        <dbReference type="Pfam" id="PF01261"/>
    </source>
</evidence>
<keyword evidence="2" id="KW-0413">Isomerase</keyword>
<reference evidence="2 3" key="1">
    <citation type="submission" date="2019-07" db="EMBL/GenBank/DDBJ databases">
        <title>Microlunatus dokdonensis sp. nov. isolated from the rhizospheric soil of the wild plant Elymus tsukushiensis.</title>
        <authorList>
            <person name="Ghim S.-Y."/>
            <person name="Hwang Y.-J."/>
            <person name="Son J.-S."/>
            <person name="Shin J.-H."/>
        </authorList>
    </citation>
    <scope>NUCLEOTIDE SEQUENCE [LARGE SCALE GENOMIC DNA]</scope>
    <source>
        <strain evidence="2 3">KUDC0627</strain>
    </source>
</reference>
<sequence>MDDVSTTLDRTWAVFSKPWAELAAAPLAALVGRLGFNAVELPVRPGAFVTPEHAEDRLPEFAKTLRGLGIEPISIASDPTPAVLDACAAAGVPMIRIMAPIGDDGYRASVRRLRGDLERLAPECERTGIRIGIQPHHGAFVSTVLGVCELIRDLPPEFCLIWDAGHDALAGEDPAYTLEQCGDRLGLVNLKNAVHRPIDDQQPARFRTWFGPGDQGLADWPEIIDLLRTINYDGPVCLTAQYTDTTPDEAADLAAADLAWARTL</sequence>
<dbReference type="SUPFAM" id="SSF51658">
    <property type="entry name" value="Xylose isomerase-like"/>
    <property type="match status" value="1"/>
</dbReference>
<dbReference type="Proteomes" id="UP000319263">
    <property type="component" value="Chromosome"/>
</dbReference>
<evidence type="ECO:0000313" key="2">
    <source>
        <dbReference type="EMBL" id="QDP98831.1"/>
    </source>
</evidence>
<dbReference type="AlphaFoldDB" id="A0A516Q6M6"/>
<accession>A0A516Q6M6</accession>
<protein>
    <submittedName>
        <fullName evidence="2">Sugar phosphate isomerase/epimerase</fullName>
    </submittedName>
</protein>
<dbReference type="InterPro" id="IPR036237">
    <property type="entry name" value="Xyl_isomerase-like_sf"/>
</dbReference>
<dbReference type="InterPro" id="IPR013022">
    <property type="entry name" value="Xyl_isomerase-like_TIM-brl"/>
</dbReference>
<gene>
    <name evidence="2" type="ORF">FOE78_15495</name>
</gene>
<dbReference type="InterPro" id="IPR050312">
    <property type="entry name" value="IolE/XylAMocC-like"/>
</dbReference>
<dbReference type="Gene3D" id="3.20.20.150">
    <property type="entry name" value="Divalent-metal-dependent TIM barrel enzymes"/>
    <property type="match status" value="1"/>
</dbReference>
<dbReference type="PANTHER" id="PTHR12110:SF41">
    <property type="entry name" value="INOSOSE DEHYDRATASE"/>
    <property type="match status" value="1"/>
</dbReference>
<organism evidence="2 3">
    <name type="scientific">Microlunatus elymi</name>
    <dbReference type="NCBI Taxonomy" id="2596828"/>
    <lineage>
        <taxon>Bacteria</taxon>
        <taxon>Bacillati</taxon>
        <taxon>Actinomycetota</taxon>
        <taxon>Actinomycetes</taxon>
        <taxon>Propionibacteriales</taxon>
        <taxon>Propionibacteriaceae</taxon>
        <taxon>Microlunatus</taxon>
    </lineage>
</organism>
<dbReference type="EMBL" id="CP041692">
    <property type="protein sequence ID" value="QDP98831.1"/>
    <property type="molecule type" value="Genomic_DNA"/>
</dbReference>
<name>A0A516Q6M6_9ACTN</name>
<dbReference type="KEGG" id="mik:FOE78_15495"/>
<keyword evidence="3" id="KW-1185">Reference proteome</keyword>
<dbReference type="OrthoDB" id="104997at2"/>
<proteinExistence type="predicted"/>
<dbReference type="Pfam" id="PF01261">
    <property type="entry name" value="AP_endonuc_2"/>
    <property type="match status" value="1"/>
</dbReference>
<evidence type="ECO:0000313" key="3">
    <source>
        <dbReference type="Proteomes" id="UP000319263"/>
    </source>
</evidence>
<dbReference type="PANTHER" id="PTHR12110">
    <property type="entry name" value="HYDROXYPYRUVATE ISOMERASE"/>
    <property type="match status" value="1"/>
</dbReference>
<dbReference type="GO" id="GO:0016853">
    <property type="term" value="F:isomerase activity"/>
    <property type="evidence" value="ECO:0007669"/>
    <property type="project" value="UniProtKB-KW"/>
</dbReference>
<feature type="domain" description="Xylose isomerase-like TIM barrel" evidence="1">
    <location>
        <begin position="31"/>
        <end position="263"/>
    </location>
</feature>